<dbReference type="Proteomes" id="UP000788993">
    <property type="component" value="Unassembled WGS sequence"/>
</dbReference>
<name>A0A9P8TD25_9ASCO</name>
<protein>
    <recommendedName>
        <fullName evidence="5">superoxide dismutase</fullName>
        <ecNumber evidence="5">1.15.1.1</ecNumber>
    </recommendedName>
</protein>
<dbReference type="GO" id="GO:0046872">
    <property type="term" value="F:metal ion binding"/>
    <property type="evidence" value="ECO:0007669"/>
    <property type="project" value="InterPro"/>
</dbReference>
<dbReference type="EC" id="1.15.1.1" evidence="5"/>
<dbReference type="SUPFAM" id="SSF49329">
    <property type="entry name" value="Cu,Zn superoxide dismutase-like"/>
    <property type="match status" value="1"/>
</dbReference>
<evidence type="ECO:0000256" key="6">
    <source>
        <dbReference type="ARBA" id="ARBA00022512"/>
    </source>
</evidence>
<reference evidence="16" key="1">
    <citation type="journal article" date="2021" name="Open Biol.">
        <title>Shared evolutionary footprints suggest mitochondrial oxidative damage underlies multiple complex I losses in fungi.</title>
        <authorList>
            <person name="Schikora-Tamarit M.A."/>
            <person name="Marcet-Houben M."/>
            <person name="Nosek J."/>
            <person name="Gabaldon T."/>
        </authorList>
    </citation>
    <scope>NUCLEOTIDE SEQUENCE</scope>
    <source>
        <strain evidence="16">NCAIM Y.01608</strain>
    </source>
</reference>
<comment type="subcellular location">
    <subcellularLocation>
        <location evidence="3">Membrane</location>
        <topology evidence="3">Lipid-anchor</topology>
        <topology evidence="3">GPI-anchor</topology>
    </subcellularLocation>
    <subcellularLocation>
        <location evidence="2">Secreted</location>
        <location evidence="2">Cell wall</location>
    </subcellularLocation>
</comment>
<keyword evidence="12" id="KW-0843">Virulence</keyword>
<keyword evidence="17" id="KW-1185">Reference proteome</keyword>
<dbReference type="GO" id="GO:0098552">
    <property type="term" value="C:side of membrane"/>
    <property type="evidence" value="ECO:0007669"/>
    <property type="project" value="UniProtKB-KW"/>
</dbReference>
<keyword evidence="10" id="KW-0560">Oxidoreductase</keyword>
<evidence type="ECO:0000259" key="15">
    <source>
        <dbReference type="Pfam" id="PF00080"/>
    </source>
</evidence>
<evidence type="ECO:0000256" key="5">
    <source>
        <dbReference type="ARBA" id="ARBA00012682"/>
    </source>
</evidence>
<gene>
    <name evidence="16" type="ORF">OGATHE_001831</name>
</gene>
<comment type="catalytic activity">
    <reaction evidence="13">
        <text>2 superoxide + 2 H(+) = H2O2 + O2</text>
        <dbReference type="Rhea" id="RHEA:20696"/>
        <dbReference type="ChEBI" id="CHEBI:15378"/>
        <dbReference type="ChEBI" id="CHEBI:15379"/>
        <dbReference type="ChEBI" id="CHEBI:16240"/>
        <dbReference type="ChEBI" id="CHEBI:18421"/>
        <dbReference type="EC" id="1.15.1.1"/>
    </reaction>
</comment>
<dbReference type="Gene3D" id="2.60.40.200">
    <property type="entry name" value="Superoxide dismutase, copper/zinc binding domain"/>
    <property type="match status" value="1"/>
</dbReference>
<keyword evidence="14" id="KW-0732">Signal</keyword>
<dbReference type="InterPro" id="IPR001424">
    <property type="entry name" value="SOD_Cu_Zn_dom"/>
</dbReference>
<organism evidence="16 17">
    <name type="scientific">Ogataea polymorpha</name>
    <dbReference type="NCBI Taxonomy" id="460523"/>
    <lineage>
        <taxon>Eukaryota</taxon>
        <taxon>Fungi</taxon>
        <taxon>Dikarya</taxon>
        <taxon>Ascomycota</taxon>
        <taxon>Saccharomycotina</taxon>
        <taxon>Pichiomycetes</taxon>
        <taxon>Pichiales</taxon>
        <taxon>Pichiaceae</taxon>
        <taxon>Ogataea</taxon>
    </lineage>
</organism>
<feature type="domain" description="Superoxide dismutase copper/zinc binding" evidence="15">
    <location>
        <begin position="43"/>
        <end position="156"/>
    </location>
</feature>
<evidence type="ECO:0000256" key="12">
    <source>
        <dbReference type="ARBA" id="ARBA00023026"/>
    </source>
</evidence>
<dbReference type="PANTHER" id="PTHR20910:SF1">
    <property type="entry name" value="SUPEROXIDE DISMUTASE COPPER_ZINC BINDING DOMAIN-CONTAINING PROTEIN"/>
    <property type="match status" value="1"/>
</dbReference>
<keyword evidence="11" id="KW-0186">Copper</keyword>
<evidence type="ECO:0000256" key="3">
    <source>
        <dbReference type="ARBA" id="ARBA00004589"/>
    </source>
</evidence>
<dbReference type="InterPro" id="IPR053257">
    <property type="entry name" value="Cu-only_SOD"/>
</dbReference>
<keyword evidence="8" id="KW-0325">Glycoprotein</keyword>
<dbReference type="Pfam" id="PF00080">
    <property type="entry name" value="Sod_Cu"/>
    <property type="match status" value="1"/>
</dbReference>
<feature type="signal peptide" evidence="14">
    <location>
        <begin position="1"/>
        <end position="18"/>
    </location>
</feature>
<evidence type="ECO:0000313" key="16">
    <source>
        <dbReference type="EMBL" id="KAH3673851.1"/>
    </source>
</evidence>
<dbReference type="GO" id="GO:0004784">
    <property type="term" value="F:superoxide dismutase activity"/>
    <property type="evidence" value="ECO:0007669"/>
    <property type="project" value="UniProtKB-EC"/>
</dbReference>
<evidence type="ECO:0000256" key="11">
    <source>
        <dbReference type="ARBA" id="ARBA00023008"/>
    </source>
</evidence>
<evidence type="ECO:0000256" key="8">
    <source>
        <dbReference type="ARBA" id="ARBA00022622"/>
    </source>
</evidence>
<evidence type="ECO:0000256" key="1">
    <source>
        <dbReference type="ARBA" id="ARBA00001935"/>
    </source>
</evidence>
<proteinExistence type="inferred from homology"/>
<reference evidence="16" key="2">
    <citation type="submission" date="2021-01" db="EMBL/GenBank/DDBJ databases">
        <authorList>
            <person name="Schikora-Tamarit M.A."/>
        </authorList>
    </citation>
    <scope>NUCLEOTIDE SEQUENCE</scope>
    <source>
        <strain evidence="16">NCAIM Y.01608</strain>
    </source>
</reference>
<evidence type="ECO:0000256" key="4">
    <source>
        <dbReference type="ARBA" id="ARBA00010457"/>
    </source>
</evidence>
<dbReference type="InterPro" id="IPR036423">
    <property type="entry name" value="SOD-like_Cu/Zn_dom_sf"/>
</dbReference>
<keyword evidence="7" id="KW-0964">Secreted</keyword>
<comment type="cofactor">
    <cofactor evidence="1">
        <name>Cu cation</name>
        <dbReference type="ChEBI" id="CHEBI:23378"/>
    </cofactor>
</comment>
<dbReference type="EMBL" id="JAEUBD010000526">
    <property type="protein sequence ID" value="KAH3673851.1"/>
    <property type="molecule type" value="Genomic_DNA"/>
</dbReference>
<keyword evidence="9" id="KW-0049">Antioxidant</keyword>
<accession>A0A9P8TD25</accession>
<comment type="caution">
    <text evidence="16">The sequence shown here is derived from an EMBL/GenBank/DDBJ whole genome shotgun (WGS) entry which is preliminary data.</text>
</comment>
<keyword evidence="6" id="KW-0134">Cell wall</keyword>
<dbReference type="PANTHER" id="PTHR20910">
    <property type="entry name" value="AGAP001623-PA"/>
    <property type="match status" value="1"/>
</dbReference>
<evidence type="ECO:0000256" key="9">
    <source>
        <dbReference type="ARBA" id="ARBA00022862"/>
    </source>
</evidence>
<evidence type="ECO:0000256" key="10">
    <source>
        <dbReference type="ARBA" id="ARBA00023002"/>
    </source>
</evidence>
<dbReference type="GO" id="GO:0005576">
    <property type="term" value="C:extracellular region"/>
    <property type="evidence" value="ECO:0007669"/>
    <property type="project" value="UniProtKB-ARBA"/>
</dbReference>
<keyword evidence="8" id="KW-0336">GPI-anchor</keyword>
<evidence type="ECO:0000313" key="17">
    <source>
        <dbReference type="Proteomes" id="UP000788993"/>
    </source>
</evidence>
<feature type="chain" id="PRO_5040434137" description="superoxide dismutase" evidence="14">
    <location>
        <begin position="19"/>
        <end position="249"/>
    </location>
</feature>
<dbReference type="AlphaFoldDB" id="A0A9P8TD25"/>
<evidence type="ECO:0000256" key="2">
    <source>
        <dbReference type="ARBA" id="ARBA00004191"/>
    </source>
</evidence>
<evidence type="ECO:0000256" key="7">
    <source>
        <dbReference type="ARBA" id="ARBA00022525"/>
    </source>
</evidence>
<dbReference type="FunFam" id="2.60.40.200:FF:000007">
    <property type="entry name" value="Cell surface Cu-only superoxide dismutase 5"/>
    <property type="match status" value="1"/>
</dbReference>
<evidence type="ECO:0000256" key="13">
    <source>
        <dbReference type="ARBA" id="ARBA00049204"/>
    </source>
</evidence>
<keyword evidence="8" id="KW-0449">Lipoprotein</keyword>
<comment type="similarity">
    <text evidence="4">Belongs to the Cu-Zn superoxide dismutase family.</text>
</comment>
<sequence>MVSSSLLIVGALAAVALAGPAPENTDSPRNIVAKAHLDRKDTKGIIEFSAKNGTVKVHIDVTGLPEEGGPFYYHIHKAPVPANGNCEATGTHLNPYNAPIDECDSFDDDALCQVGDLSGKHGWINTTCFEATYYDPYLSLNPKNKAYIIGLSVNLHFANMTKITCGTIVKTKGKFRRHEEDSFALDGSTPYIEEYSNSTTNSSSLLRGANSTNGTLTALESTYCGDAYMSSVGYTGMLGAALGMAAALI</sequence>
<keyword evidence="8" id="KW-0472">Membrane</keyword>
<evidence type="ECO:0000256" key="14">
    <source>
        <dbReference type="SAM" id="SignalP"/>
    </source>
</evidence>